<dbReference type="SUPFAM" id="SSF48452">
    <property type="entry name" value="TPR-like"/>
    <property type="match status" value="1"/>
</dbReference>
<dbReference type="EMBL" id="UINC01027007">
    <property type="protein sequence ID" value="SVB05489.1"/>
    <property type="molecule type" value="Genomic_DNA"/>
</dbReference>
<feature type="region of interest" description="Disordered" evidence="1">
    <location>
        <begin position="258"/>
        <end position="288"/>
    </location>
</feature>
<dbReference type="Gene3D" id="1.25.40.10">
    <property type="entry name" value="Tetratricopeptide repeat domain"/>
    <property type="match status" value="1"/>
</dbReference>
<evidence type="ECO:0008006" key="3">
    <source>
        <dbReference type="Google" id="ProtNLM"/>
    </source>
</evidence>
<feature type="compositionally biased region" description="Basic and acidic residues" evidence="1">
    <location>
        <begin position="258"/>
        <end position="270"/>
    </location>
</feature>
<dbReference type="PROSITE" id="PS51257">
    <property type="entry name" value="PROKAR_LIPOPROTEIN"/>
    <property type="match status" value="1"/>
</dbReference>
<accession>A0A382AVL9</accession>
<dbReference type="AlphaFoldDB" id="A0A382AVL9"/>
<evidence type="ECO:0000313" key="2">
    <source>
        <dbReference type="EMBL" id="SVB05489.1"/>
    </source>
</evidence>
<proteinExistence type="predicted"/>
<organism evidence="2">
    <name type="scientific">marine metagenome</name>
    <dbReference type="NCBI Taxonomy" id="408172"/>
    <lineage>
        <taxon>unclassified sequences</taxon>
        <taxon>metagenomes</taxon>
        <taxon>ecological metagenomes</taxon>
    </lineage>
</organism>
<feature type="non-terminal residue" evidence="2">
    <location>
        <position position="288"/>
    </location>
</feature>
<dbReference type="InterPro" id="IPR011990">
    <property type="entry name" value="TPR-like_helical_dom_sf"/>
</dbReference>
<evidence type="ECO:0000256" key="1">
    <source>
        <dbReference type="SAM" id="MobiDB-lite"/>
    </source>
</evidence>
<reference evidence="2" key="1">
    <citation type="submission" date="2018-05" db="EMBL/GenBank/DDBJ databases">
        <authorList>
            <person name="Lanie J.A."/>
            <person name="Ng W.-L."/>
            <person name="Kazmierczak K.M."/>
            <person name="Andrzejewski T.M."/>
            <person name="Davidsen T.M."/>
            <person name="Wayne K.J."/>
            <person name="Tettelin H."/>
            <person name="Glass J.I."/>
            <person name="Rusch D."/>
            <person name="Podicherti R."/>
            <person name="Tsui H.-C.T."/>
            <person name="Winkler M.E."/>
        </authorList>
    </citation>
    <scope>NUCLEOTIDE SEQUENCE</scope>
</reference>
<protein>
    <recommendedName>
        <fullName evidence="3">Tetratricopeptide repeat protein</fullName>
    </recommendedName>
</protein>
<name>A0A382AVL9_9ZZZZ</name>
<sequence>MKMKLRIITTLSILTMLFIVGCAAKKAPRKKQGEMDTPAFHTQRGDDMLLRQDFISAERAYERALSLKSDYSPALSGKAVTTAHSAKESGEASKIKTGLESMEALIEKASDSAQSKKQKIRVHSYAVQAHWALQFPEDEWFEKVESHFEEAIDLDPMASAPYFFMAGAESARFNYAAAAAHYSKVLELKGAYAEEANRKLEIVQKIQRAQPGSRNGKTIAWIPKISRADVAALFIDELRLERLYQDVNAKKAKGFETPKKQQDFKPKLSKGELASTDIEGHPMQSVIE</sequence>
<gene>
    <name evidence="2" type="ORF">METZ01_LOCUS158343</name>
</gene>